<protein>
    <recommendedName>
        <fullName evidence="3">GNAT family N-acetyltransferase</fullName>
    </recommendedName>
</protein>
<evidence type="ECO:0000313" key="2">
    <source>
        <dbReference type="Proteomes" id="UP001157109"/>
    </source>
</evidence>
<proteinExistence type="predicted"/>
<evidence type="ECO:0000313" key="1">
    <source>
        <dbReference type="EMBL" id="GMA20238.1"/>
    </source>
</evidence>
<organism evidence="1 2">
    <name type="scientific">Arsenicicoccus piscis</name>
    <dbReference type="NCBI Taxonomy" id="673954"/>
    <lineage>
        <taxon>Bacteria</taxon>
        <taxon>Bacillati</taxon>
        <taxon>Actinomycetota</taxon>
        <taxon>Actinomycetes</taxon>
        <taxon>Micrococcales</taxon>
        <taxon>Intrasporangiaceae</taxon>
        <taxon>Arsenicicoccus</taxon>
    </lineage>
</organism>
<dbReference type="SUPFAM" id="SSF55729">
    <property type="entry name" value="Acyl-CoA N-acyltransferases (Nat)"/>
    <property type="match status" value="1"/>
</dbReference>
<comment type="caution">
    <text evidence="1">The sequence shown here is derived from an EMBL/GenBank/DDBJ whole genome shotgun (WGS) entry which is preliminary data.</text>
</comment>
<dbReference type="RefSeq" id="WP_284284566.1">
    <property type="nucleotide sequence ID" value="NZ_BSUJ01000001.1"/>
</dbReference>
<name>A0ABQ6HQA0_9MICO</name>
<reference evidence="2" key="1">
    <citation type="journal article" date="2019" name="Int. J. Syst. Evol. Microbiol.">
        <title>The Global Catalogue of Microorganisms (GCM) 10K type strain sequencing project: providing services to taxonomists for standard genome sequencing and annotation.</title>
        <authorList>
            <consortium name="The Broad Institute Genomics Platform"/>
            <consortium name="The Broad Institute Genome Sequencing Center for Infectious Disease"/>
            <person name="Wu L."/>
            <person name="Ma J."/>
        </authorList>
    </citation>
    <scope>NUCLEOTIDE SEQUENCE [LARGE SCALE GENOMIC DNA]</scope>
    <source>
        <strain evidence="2">NBRC 105830</strain>
    </source>
</reference>
<dbReference type="Proteomes" id="UP001157109">
    <property type="component" value="Unassembled WGS sequence"/>
</dbReference>
<dbReference type="Gene3D" id="3.40.630.30">
    <property type="match status" value="1"/>
</dbReference>
<dbReference type="InterPro" id="IPR016181">
    <property type="entry name" value="Acyl_CoA_acyltransferase"/>
</dbReference>
<accession>A0ABQ6HQA0</accession>
<keyword evidence="2" id="KW-1185">Reference proteome</keyword>
<sequence length="109" mass="11772">MLVDAGLTLIETVALDAHGEPVALNQLKVRADPDAPVMQRGTYVHRAHRGHRLGLGVKLTGLAALAEQAPQTRVVRTWNAIDNAPMLAVNDRLGFVPLEDMVSMIGELD</sequence>
<evidence type="ECO:0008006" key="3">
    <source>
        <dbReference type="Google" id="ProtNLM"/>
    </source>
</evidence>
<gene>
    <name evidence="1" type="ORF">GCM10025862_22590</name>
</gene>
<dbReference type="EMBL" id="BSUJ01000001">
    <property type="protein sequence ID" value="GMA20238.1"/>
    <property type="molecule type" value="Genomic_DNA"/>
</dbReference>